<gene>
    <name evidence="1" type="ORF">L915_14834</name>
</gene>
<dbReference type="AlphaFoldDB" id="W2G8P0"/>
<name>W2G8P0_PHYNI</name>
<evidence type="ECO:0000313" key="1">
    <source>
        <dbReference type="EMBL" id="ETK79294.1"/>
    </source>
</evidence>
<proteinExistence type="predicted"/>
<dbReference type="EMBL" id="KI688009">
    <property type="protein sequence ID" value="ETK79294.1"/>
    <property type="molecule type" value="Genomic_DNA"/>
</dbReference>
<reference evidence="1" key="1">
    <citation type="submission" date="2013-11" db="EMBL/GenBank/DDBJ databases">
        <title>The Genome Sequence of Phytophthora parasitica CJ02B3.</title>
        <authorList>
            <consortium name="The Broad Institute Genomics Platform"/>
            <person name="Russ C."/>
            <person name="Tyler B."/>
            <person name="Panabieres F."/>
            <person name="Shan W."/>
            <person name="Tripathy S."/>
            <person name="Grunwald N."/>
            <person name="Machado M."/>
            <person name="Johnson C.S."/>
            <person name="Arredondo F."/>
            <person name="Hong C."/>
            <person name="Coffey M."/>
            <person name="Young S.K."/>
            <person name="Zeng Q."/>
            <person name="Gargeya S."/>
            <person name="Fitzgerald M."/>
            <person name="Abouelleil A."/>
            <person name="Alvarado L."/>
            <person name="Chapman S.B."/>
            <person name="Gainer-Dewar J."/>
            <person name="Goldberg J."/>
            <person name="Griggs A."/>
            <person name="Gujja S."/>
            <person name="Hansen M."/>
            <person name="Howarth C."/>
            <person name="Imamovic A."/>
            <person name="Ireland A."/>
            <person name="Larimer J."/>
            <person name="McCowan C."/>
            <person name="Murphy C."/>
            <person name="Pearson M."/>
            <person name="Poon T.W."/>
            <person name="Priest M."/>
            <person name="Roberts A."/>
            <person name="Saif S."/>
            <person name="Shea T."/>
            <person name="Sykes S."/>
            <person name="Wortman J."/>
            <person name="Nusbaum C."/>
            <person name="Birren B."/>
        </authorList>
    </citation>
    <scope>NUCLEOTIDE SEQUENCE [LARGE SCALE GENOMIC DNA]</scope>
    <source>
        <strain evidence="1">CJ02B3</strain>
    </source>
</reference>
<dbReference type="Proteomes" id="UP000053236">
    <property type="component" value="Unassembled WGS sequence"/>
</dbReference>
<accession>W2G8P0</accession>
<sequence length="64" mass="6885">MGERCVGRFHTPTHSCLCYIISLDDARAPGFDKACVHDDDGESEEVHGACASRYGSIGAQDVVK</sequence>
<organism evidence="1">
    <name type="scientific">Phytophthora nicotianae</name>
    <name type="common">Potato buckeye rot agent</name>
    <name type="synonym">Phytophthora parasitica</name>
    <dbReference type="NCBI Taxonomy" id="4792"/>
    <lineage>
        <taxon>Eukaryota</taxon>
        <taxon>Sar</taxon>
        <taxon>Stramenopiles</taxon>
        <taxon>Oomycota</taxon>
        <taxon>Peronosporomycetes</taxon>
        <taxon>Peronosporales</taxon>
        <taxon>Peronosporaceae</taxon>
        <taxon>Phytophthora</taxon>
    </lineage>
</organism>
<protein>
    <submittedName>
        <fullName evidence="1">Uncharacterized protein</fullName>
    </submittedName>
</protein>